<keyword evidence="5 6" id="KW-0472">Membrane</keyword>
<dbReference type="OrthoDB" id="2962993at2759"/>
<feature type="transmembrane region" description="Helical" evidence="6">
    <location>
        <begin position="353"/>
        <end position="371"/>
    </location>
</feature>
<name>A0A1Y2AJW1_9TREE</name>
<feature type="transmembrane region" description="Helical" evidence="6">
    <location>
        <begin position="213"/>
        <end position="233"/>
    </location>
</feature>
<feature type="transmembrane region" description="Helical" evidence="6">
    <location>
        <begin position="123"/>
        <end position="142"/>
    </location>
</feature>
<feature type="transmembrane region" description="Helical" evidence="6">
    <location>
        <begin position="322"/>
        <end position="341"/>
    </location>
</feature>
<comment type="subcellular location">
    <subcellularLocation>
        <location evidence="1">Membrane</location>
        <topology evidence="1">Multi-pass membrane protein</topology>
    </subcellularLocation>
</comment>
<feature type="transmembrane region" description="Helical" evidence="6">
    <location>
        <begin position="441"/>
        <end position="464"/>
    </location>
</feature>
<dbReference type="InterPro" id="IPR020846">
    <property type="entry name" value="MFS_dom"/>
</dbReference>
<evidence type="ECO:0000259" key="7">
    <source>
        <dbReference type="PROSITE" id="PS50850"/>
    </source>
</evidence>
<evidence type="ECO:0000256" key="1">
    <source>
        <dbReference type="ARBA" id="ARBA00004141"/>
    </source>
</evidence>
<evidence type="ECO:0000256" key="2">
    <source>
        <dbReference type="ARBA" id="ARBA00022448"/>
    </source>
</evidence>
<accession>A0A1Y2AJW1</accession>
<evidence type="ECO:0000256" key="5">
    <source>
        <dbReference type="ARBA" id="ARBA00023136"/>
    </source>
</evidence>
<dbReference type="PANTHER" id="PTHR43791">
    <property type="entry name" value="PERMEASE-RELATED"/>
    <property type="match status" value="1"/>
</dbReference>
<dbReference type="PROSITE" id="PS50850">
    <property type="entry name" value="MFS"/>
    <property type="match status" value="1"/>
</dbReference>
<evidence type="ECO:0000313" key="9">
    <source>
        <dbReference type="Proteomes" id="UP000193986"/>
    </source>
</evidence>
<dbReference type="PANTHER" id="PTHR43791:SF51">
    <property type="entry name" value="MAJOR FACILITATOR SUPERFAMILY (MFS) PROFILE DOMAIN-CONTAINING PROTEIN"/>
    <property type="match status" value="1"/>
</dbReference>
<dbReference type="InterPro" id="IPR011701">
    <property type="entry name" value="MFS"/>
</dbReference>
<protein>
    <submittedName>
        <fullName evidence="8">MFS general substrate transporter</fullName>
    </submittedName>
</protein>
<feature type="transmembrane region" description="Helical" evidence="6">
    <location>
        <begin position="284"/>
        <end position="302"/>
    </location>
</feature>
<dbReference type="Pfam" id="PF07690">
    <property type="entry name" value="MFS_1"/>
    <property type="match status" value="1"/>
</dbReference>
<feature type="domain" description="Major facilitator superfamily (MFS) profile" evidence="7">
    <location>
        <begin position="46"/>
        <end position="470"/>
    </location>
</feature>
<evidence type="ECO:0000256" key="3">
    <source>
        <dbReference type="ARBA" id="ARBA00022692"/>
    </source>
</evidence>
<dbReference type="SUPFAM" id="SSF103473">
    <property type="entry name" value="MFS general substrate transporter"/>
    <property type="match status" value="1"/>
</dbReference>
<dbReference type="EMBL" id="MCFC01000087">
    <property type="protein sequence ID" value="ORY22849.1"/>
    <property type="molecule type" value="Genomic_DNA"/>
</dbReference>
<feature type="transmembrane region" description="Helical" evidence="6">
    <location>
        <begin position="89"/>
        <end position="111"/>
    </location>
</feature>
<proteinExistence type="predicted"/>
<evidence type="ECO:0000256" key="4">
    <source>
        <dbReference type="ARBA" id="ARBA00022989"/>
    </source>
</evidence>
<feature type="transmembrane region" description="Helical" evidence="6">
    <location>
        <begin position="178"/>
        <end position="201"/>
    </location>
</feature>
<reference evidence="8 9" key="1">
    <citation type="submission" date="2016-07" db="EMBL/GenBank/DDBJ databases">
        <title>Pervasive Adenine N6-methylation of Active Genes in Fungi.</title>
        <authorList>
            <consortium name="DOE Joint Genome Institute"/>
            <person name="Mondo S.J."/>
            <person name="Dannebaum R.O."/>
            <person name="Kuo R.C."/>
            <person name="Labutti K."/>
            <person name="Haridas S."/>
            <person name="Kuo A."/>
            <person name="Salamov A."/>
            <person name="Ahrendt S.R."/>
            <person name="Lipzen A."/>
            <person name="Sullivan W."/>
            <person name="Andreopoulos W.B."/>
            <person name="Clum A."/>
            <person name="Lindquist E."/>
            <person name="Daum C."/>
            <person name="Ramamoorthy G.K."/>
            <person name="Gryganskyi A."/>
            <person name="Culley D."/>
            <person name="Magnuson J.K."/>
            <person name="James T.Y."/>
            <person name="O'Malley M.A."/>
            <person name="Stajich J.E."/>
            <person name="Spatafora J.W."/>
            <person name="Visel A."/>
            <person name="Grigoriev I.V."/>
        </authorList>
    </citation>
    <scope>NUCLEOTIDE SEQUENCE [LARGE SCALE GENOMIC DNA]</scope>
    <source>
        <strain evidence="8 9">68-887.2</strain>
    </source>
</reference>
<dbReference type="InParanoid" id="A0A1Y2AJW1"/>
<evidence type="ECO:0000313" key="8">
    <source>
        <dbReference type="EMBL" id="ORY22849.1"/>
    </source>
</evidence>
<keyword evidence="4 6" id="KW-1133">Transmembrane helix</keyword>
<keyword evidence="3 6" id="KW-0812">Transmembrane</keyword>
<dbReference type="Proteomes" id="UP000193986">
    <property type="component" value="Unassembled WGS sequence"/>
</dbReference>
<feature type="transmembrane region" description="Helical" evidence="6">
    <location>
        <begin position="377"/>
        <end position="399"/>
    </location>
</feature>
<gene>
    <name evidence="8" type="ORF">BCR39DRAFT_562201</name>
</gene>
<comment type="caution">
    <text evidence="8">The sequence shown here is derived from an EMBL/GenBank/DDBJ whole genome shotgun (WGS) entry which is preliminary data.</text>
</comment>
<dbReference type="GO" id="GO:0016020">
    <property type="term" value="C:membrane"/>
    <property type="evidence" value="ECO:0007669"/>
    <property type="project" value="UniProtKB-SubCell"/>
</dbReference>
<sequence length="496" mass="55491">MTDLEHSDPTLRDEKDLSIVTPEDDLRDRFTYADSKRLLRKADWHILPILIFLYTSKGMDTSMTSFVATLNKGKNTNILKYLGTDTDKYAFAATVYYVTYIIFEVPSNLIVKWSTPRLHFLRITLFWSVVTMCTAAAHNIAGFLTARAFLGVAEAGLLPGMYWHLTCWYRPDEIAIRLNILAILGSFASILDSFLTYGLSFVDGHGGLAAWQWSYLVVGLLGLPFTVWIYFSYPDFPDSPPSRRQFLTHEEGAFMVARLPPNSARSSDLNVDWAAIRRELRSPLFYGFALFNLCMASCNYGLSFWLPTIISSFGLSHGATTQLLNIPTAAAFIIVTLAIAYFMDHNTRVPKPVIIYSGATGLIGMFVGMIFCKSKAGLYVLIILAQAFLAVMIAPIWVWRSQTFKGSSSAAFSLAVQNTSGQIPGLYTAQFFRSKYAPGYAVSYGVSIVFIGALVIVTSFLWYLTWHSEKETRDIARLRHAVGKDNVVAKEDVHLN</sequence>
<dbReference type="InterPro" id="IPR036259">
    <property type="entry name" value="MFS_trans_sf"/>
</dbReference>
<dbReference type="AlphaFoldDB" id="A0A1Y2AJW1"/>
<evidence type="ECO:0000256" key="6">
    <source>
        <dbReference type="SAM" id="Phobius"/>
    </source>
</evidence>
<feature type="transmembrane region" description="Helical" evidence="6">
    <location>
        <begin position="148"/>
        <end position="166"/>
    </location>
</feature>
<organism evidence="8 9">
    <name type="scientific">Naematelia encephala</name>
    <dbReference type="NCBI Taxonomy" id="71784"/>
    <lineage>
        <taxon>Eukaryota</taxon>
        <taxon>Fungi</taxon>
        <taxon>Dikarya</taxon>
        <taxon>Basidiomycota</taxon>
        <taxon>Agaricomycotina</taxon>
        <taxon>Tremellomycetes</taxon>
        <taxon>Tremellales</taxon>
        <taxon>Naemateliaceae</taxon>
        <taxon>Naematelia</taxon>
    </lineage>
</organism>
<keyword evidence="9" id="KW-1185">Reference proteome</keyword>
<dbReference type="Gene3D" id="1.20.1250.20">
    <property type="entry name" value="MFS general substrate transporter like domains"/>
    <property type="match status" value="2"/>
</dbReference>
<keyword evidence="2" id="KW-0813">Transport</keyword>
<dbReference type="GO" id="GO:0022857">
    <property type="term" value="F:transmembrane transporter activity"/>
    <property type="evidence" value="ECO:0007669"/>
    <property type="project" value="InterPro"/>
</dbReference>